<evidence type="ECO:0000313" key="8">
    <source>
        <dbReference type="Proteomes" id="UP000037643"/>
    </source>
</evidence>
<evidence type="ECO:0008006" key="9">
    <source>
        <dbReference type="Google" id="ProtNLM"/>
    </source>
</evidence>
<dbReference type="STRING" id="543877.AM2010_283"/>
<accession>A0A0G3X591</accession>
<dbReference type="KEGG" id="amx:AM2010_283"/>
<reference evidence="7 8" key="1">
    <citation type="submission" date="2015-06" db="EMBL/GenBank/DDBJ databases">
        <authorList>
            <person name="Kim K.M."/>
        </authorList>
    </citation>
    <scope>NUCLEOTIDE SEQUENCE [LARGE SCALE GENOMIC DNA]</scope>
    <source>
        <strain evidence="7 8">KCTC 22370</strain>
    </source>
</reference>
<sequence>MKPGAGSQRHEPTGGDDQRMSARSYLLIGGILLALAGLFAWLLWPRDGGPPQTERFVTEIEMLQPPPPPEPEMEDPIMEEEEDILEPSEEPPSETPNEEPVDQPQDSPSEPSDANQLAGLDRPADAGSDNFRLAAGGGGGLFGRGSGGGGGGGDWGGYVESHIRRALQRDPRTRAARGSLRVEVTITADGRFSRATLRSSTGNPDLDKAVQDVLQNMPRLSVGRPQDRPPQTFAIIDMKRS</sequence>
<dbReference type="NCBIfam" id="TIGR01352">
    <property type="entry name" value="tonB_Cterm"/>
    <property type="match status" value="1"/>
</dbReference>
<name>A0A0G3X591_9SPHN</name>
<evidence type="ECO:0000313" key="7">
    <source>
        <dbReference type="EMBL" id="AKM06372.1"/>
    </source>
</evidence>
<keyword evidence="2 6" id="KW-0812">Transmembrane</keyword>
<dbReference type="GO" id="GO:0016020">
    <property type="term" value="C:membrane"/>
    <property type="evidence" value="ECO:0007669"/>
    <property type="project" value="UniProtKB-SubCell"/>
</dbReference>
<proteinExistence type="predicted"/>
<keyword evidence="3 6" id="KW-1133">Transmembrane helix</keyword>
<dbReference type="EMBL" id="CP011805">
    <property type="protein sequence ID" value="AKM06372.1"/>
    <property type="molecule type" value="Genomic_DNA"/>
</dbReference>
<evidence type="ECO:0000256" key="5">
    <source>
        <dbReference type="SAM" id="MobiDB-lite"/>
    </source>
</evidence>
<feature type="region of interest" description="Disordered" evidence="5">
    <location>
        <begin position="220"/>
        <end position="241"/>
    </location>
</feature>
<keyword evidence="4 6" id="KW-0472">Membrane</keyword>
<feature type="compositionally biased region" description="Polar residues" evidence="5">
    <location>
        <begin position="104"/>
        <end position="115"/>
    </location>
</feature>
<keyword evidence="8" id="KW-1185">Reference proteome</keyword>
<feature type="region of interest" description="Disordered" evidence="5">
    <location>
        <begin position="48"/>
        <end position="132"/>
    </location>
</feature>
<evidence type="ECO:0000256" key="1">
    <source>
        <dbReference type="ARBA" id="ARBA00004167"/>
    </source>
</evidence>
<evidence type="ECO:0000256" key="4">
    <source>
        <dbReference type="ARBA" id="ARBA00023136"/>
    </source>
</evidence>
<dbReference type="PATRIC" id="fig|543877.4.peg.285"/>
<dbReference type="SUPFAM" id="SSF74653">
    <property type="entry name" value="TolA/TonB C-terminal domain"/>
    <property type="match status" value="1"/>
</dbReference>
<protein>
    <recommendedName>
        <fullName evidence="9">Energy transducer TonB</fullName>
    </recommendedName>
</protein>
<dbReference type="RefSeq" id="WP_053043840.1">
    <property type="nucleotide sequence ID" value="NZ_CP011805.1"/>
</dbReference>
<feature type="compositionally biased region" description="Acidic residues" evidence="5">
    <location>
        <begin position="71"/>
        <end position="101"/>
    </location>
</feature>
<evidence type="ECO:0000256" key="2">
    <source>
        <dbReference type="ARBA" id="ARBA00022692"/>
    </source>
</evidence>
<feature type="transmembrane region" description="Helical" evidence="6">
    <location>
        <begin position="25"/>
        <end position="44"/>
    </location>
</feature>
<dbReference type="Pfam" id="PF13103">
    <property type="entry name" value="TonB_2"/>
    <property type="match status" value="1"/>
</dbReference>
<dbReference type="InterPro" id="IPR006260">
    <property type="entry name" value="TonB/TolA_C"/>
</dbReference>
<comment type="subcellular location">
    <subcellularLocation>
        <location evidence="1">Membrane</location>
        <topology evidence="1">Single-pass membrane protein</topology>
    </subcellularLocation>
</comment>
<gene>
    <name evidence="7" type="ORF">AM2010_283</name>
</gene>
<dbReference type="Proteomes" id="UP000037643">
    <property type="component" value="Chromosome"/>
</dbReference>
<dbReference type="OrthoDB" id="7561802at2"/>
<evidence type="ECO:0000256" key="6">
    <source>
        <dbReference type="SAM" id="Phobius"/>
    </source>
</evidence>
<dbReference type="AlphaFoldDB" id="A0A0G3X591"/>
<dbReference type="Gene3D" id="3.30.1150.10">
    <property type="match status" value="1"/>
</dbReference>
<evidence type="ECO:0000256" key="3">
    <source>
        <dbReference type="ARBA" id="ARBA00022989"/>
    </source>
</evidence>
<organism evidence="7 8">
    <name type="scientific">Pelagerythrobacter marensis</name>
    <dbReference type="NCBI Taxonomy" id="543877"/>
    <lineage>
        <taxon>Bacteria</taxon>
        <taxon>Pseudomonadati</taxon>
        <taxon>Pseudomonadota</taxon>
        <taxon>Alphaproteobacteria</taxon>
        <taxon>Sphingomonadales</taxon>
        <taxon>Erythrobacteraceae</taxon>
        <taxon>Pelagerythrobacter</taxon>
    </lineage>
</organism>